<accession>A0A318UEE2</accession>
<dbReference type="Proteomes" id="UP000248198">
    <property type="component" value="Unassembled WGS sequence"/>
</dbReference>
<gene>
    <name evidence="1" type="ORF">B0O44_103202</name>
</gene>
<name>A0A318UEE2_9SPHI</name>
<dbReference type="PROSITE" id="PS51257">
    <property type="entry name" value="PROKAR_LIPOPROTEIN"/>
    <property type="match status" value="1"/>
</dbReference>
<proteinExistence type="predicted"/>
<dbReference type="Gene3D" id="3.40.30.10">
    <property type="entry name" value="Glutaredoxin"/>
    <property type="match status" value="1"/>
</dbReference>
<sequence length="184" mass="20879">MKNYSIFIILFAFLSIVMFGCNNNRQQATVTNTDQKKLIVPANLKVYAPFDNYVLDSTQIANSALKLYVSINFSCPTCIDKISKWAQLIPQSSAKNNVPVIIIANADDRFELIKYLIKKNSIKKFPYPFFLDQKGEFIALNKVIKESAELNAVLTDKDNNILLQGNPLHFPEVKTLFLKKINAL</sequence>
<organism evidence="1 2">
    <name type="scientific">Pedobacter nutrimenti</name>
    <dbReference type="NCBI Taxonomy" id="1241337"/>
    <lineage>
        <taxon>Bacteria</taxon>
        <taxon>Pseudomonadati</taxon>
        <taxon>Bacteroidota</taxon>
        <taxon>Sphingobacteriia</taxon>
        <taxon>Sphingobacteriales</taxon>
        <taxon>Sphingobacteriaceae</taxon>
        <taxon>Pedobacter</taxon>
    </lineage>
</organism>
<reference evidence="1 2" key="1">
    <citation type="submission" date="2018-06" db="EMBL/GenBank/DDBJ databases">
        <title>Genomic Encyclopedia of Archaeal and Bacterial Type Strains, Phase II (KMG-II): from individual species to whole genera.</title>
        <authorList>
            <person name="Goeker M."/>
        </authorList>
    </citation>
    <scope>NUCLEOTIDE SEQUENCE [LARGE SCALE GENOMIC DNA]</scope>
    <source>
        <strain evidence="1 2">DSM 27372</strain>
    </source>
</reference>
<dbReference type="InterPro" id="IPR036249">
    <property type="entry name" value="Thioredoxin-like_sf"/>
</dbReference>
<evidence type="ECO:0000313" key="1">
    <source>
        <dbReference type="EMBL" id="PYF74756.1"/>
    </source>
</evidence>
<dbReference type="EMBL" id="QKLU01000003">
    <property type="protein sequence ID" value="PYF74756.1"/>
    <property type="molecule type" value="Genomic_DNA"/>
</dbReference>
<comment type="caution">
    <text evidence="1">The sequence shown here is derived from an EMBL/GenBank/DDBJ whole genome shotgun (WGS) entry which is preliminary data.</text>
</comment>
<evidence type="ECO:0000313" key="2">
    <source>
        <dbReference type="Proteomes" id="UP000248198"/>
    </source>
</evidence>
<dbReference type="RefSeq" id="WP_110829519.1">
    <property type="nucleotide sequence ID" value="NZ_QKLU01000003.1"/>
</dbReference>
<dbReference type="SUPFAM" id="SSF52833">
    <property type="entry name" value="Thioredoxin-like"/>
    <property type="match status" value="1"/>
</dbReference>
<dbReference type="AlphaFoldDB" id="A0A318UEE2"/>
<dbReference type="OrthoDB" id="771025at2"/>
<protein>
    <submittedName>
        <fullName evidence="1">AhpC/TSA family protein</fullName>
    </submittedName>
</protein>
<keyword evidence="2" id="KW-1185">Reference proteome</keyword>